<reference evidence="1" key="1">
    <citation type="submission" date="2021-03" db="EMBL/GenBank/DDBJ databases">
        <authorList>
            <person name="Kanchanasin P."/>
            <person name="Saeng-In P."/>
            <person name="Phongsopitanun W."/>
            <person name="Yuki M."/>
            <person name="Kudo T."/>
            <person name="Ohkuma M."/>
            <person name="Tanasupawat S."/>
        </authorList>
    </citation>
    <scope>NUCLEOTIDE SEQUENCE</scope>
    <source>
        <strain evidence="1">GKU 128</strain>
    </source>
</reference>
<evidence type="ECO:0000313" key="2">
    <source>
        <dbReference type="Proteomes" id="UP000669179"/>
    </source>
</evidence>
<sequence>MAQRMQQWICGAPASVREASQEALVGLVTLEGEFWGVDDEPFLRHRKAYLDQANAYLDALDDDAWLVILSVHW</sequence>
<gene>
    <name evidence="1" type="ORF">J4573_12745</name>
</gene>
<accession>A0A939PEZ1</accession>
<evidence type="ECO:0000313" key="1">
    <source>
        <dbReference type="EMBL" id="MBO2447964.1"/>
    </source>
</evidence>
<dbReference type="AlphaFoldDB" id="A0A939PEZ1"/>
<organism evidence="1 2">
    <name type="scientific">Actinomadura barringtoniae</name>
    <dbReference type="NCBI Taxonomy" id="1427535"/>
    <lineage>
        <taxon>Bacteria</taxon>
        <taxon>Bacillati</taxon>
        <taxon>Actinomycetota</taxon>
        <taxon>Actinomycetes</taxon>
        <taxon>Streptosporangiales</taxon>
        <taxon>Thermomonosporaceae</taxon>
        <taxon>Actinomadura</taxon>
    </lineage>
</organism>
<dbReference type="RefSeq" id="WP_208255637.1">
    <property type="nucleotide sequence ID" value="NZ_JAGEOJ010000005.1"/>
</dbReference>
<name>A0A939PEZ1_9ACTN</name>
<protein>
    <submittedName>
        <fullName evidence="1">Uncharacterized protein</fullName>
    </submittedName>
</protein>
<dbReference type="Proteomes" id="UP000669179">
    <property type="component" value="Unassembled WGS sequence"/>
</dbReference>
<proteinExistence type="predicted"/>
<keyword evidence="2" id="KW-1185">Reference proteome</keyword>
<dbReference type="EMBL" id="JAGEOJ010000005">
    <property type="protein sequence ID" value="MBO2447964.1"/>
    <property type="molecule type" value="Genomic_DNA"/>
</dbReference>
<comment type="caution">
    <text evidence="1">The sequence shown here is derived from an EMBL/GenBank/DDBJ whole genome shotgun (WGS) entry which is preliminary data.</text>
</comment>